<keyword evidence="2" id="KW-1185">Reference proteome</keyword>
<accession>A0A9P5YRB6</accession>
<dbReference type="Proteomes" id="UP000807469">
    <property type="component" value="Unassembled WGS sequence"/>
</dbReference>
<protein>
    <submittedName>
        <fullName evidence="1">Uncharacterized protein</fullName>
    </submittedName>
</protein>
<name>A0A9P5YRB6_9AGAR</name>
<dbReference type="AlphaFoldDB" id="A0A9P5YRB6"/>
<evidence type="ECO:0000313" key="2">
    <source>
        <dbReference type="Proteomes" id="UP000807469"/>
    </source>
</evidence>
<gene>
    <name evidence="1" type="ORF">BDN70DRAFT_475654</name>
</gene>
<dbReference type="EMBL" id="MU155529">
    <property type="protein sequence ID" value="KAF9472501.1"/>
    <property type="molecule type" value="Genomic_DNA"/>
</dbReference>
<organism evidence="1 2">
    <name type="scientific">Pholiota conissans</name>
    <dbReference type="NCBI Taxonomy" id="109636"/>
    <lineage>
        <taxon>Eukaryota</taxon>
        <taxon>Fungi</taxon>
        <taxon>Dikarya</taxon>
        <taxon>Basidiomycota</taxon>
        <taxon>Agaricomycotina</taxon>
        <taxon>Agaricomycetes</taxon>
        <taxon>Agaricomycetidae</taxon>
        <taxon>Agaricales</taxon>
        <taxon>Agaricineae</taxon>
        <taxon>Strophariaceae</taxon>
        <taxon>Pholiota</taxon>
    </lineage>
</organism>
<proteinExistence type="predicted"/>
<reference evidence="1" key="1">
    <citation type="submission" date="2020-11" db="EMBL/GenBank/DDBJ databases">
        <authorList>
            <consortium name="DOE Joint Genome Institute"/>
            <person name="Ahrendt S."/>
            <person name="Riley R."/>
            <person name="Andreopoulos W."/>
            <person name="Labutti K."/>
            <person name="Pangilinan J."/>
            <person name="Ruiz-Duenas F.J."/>
            <person name="Barrasa J.M."/>
            <person name="Sanchez-Garcia M."/>
            <person name="Camarero S."/>
            <person name="Miyauchi S."/>
            <person name="Serrano A."/>
            <person name="Linde D."/>
            <person name="Babiker R."/>
            <person name="Drula E."/>
            <person name="Ayuso-Fernandez I."/>
            <person name="Pacheco R."/>
            <person name="Padilla G."/>
            <person name="Ferreira P."/>
            <person name="Barriuso J."/>
            <person name="Kellner H."/>
            <person name="Castanera R."/>
            <person name="Alfaro M."/>
            <person name="Ramirez L."/>
            <person name="Pisabarro A.G."/>
            <person name="Kuo A."/>
            <person name="Tritt A."/>
            <person name="Lipzen A."/>
            <person name="He G."/>
            <person name="Yan M."/>
            <person name="Ng V."/>
            <person name="Cullen D."/>
            <person name="Martin F."/>
            <person name="Rosso M.-N."/>
            <person name="Henrissat B."/>
            <person name="Hibbett D."/>
            <person name="Martinez A.T."/>
            <person name="Grigoriev I.V."/>
        </authorList>
    </citation>
    <scope>NUCLEOTIDE SEQUENCE</scope>
    <source>
        <strain evidence="1">CIRM-BRFM 674</strain>
    </source>
</reference>
<comment type="caution">
    <text evidence="1">The sequence shown here is derived from an EMBL/GenBank/DDBJ whole genome shotgun (WGS) entry which is preliminary data.</text>
</comment>
<evidence type="ECO:0000313" key="1">
    <source>
        <dbReference type="EMBL" id="KAF9472501.1"/>
    </source>
</evidence>
<sequence>MRVWCLMTRRSATRDAHLEMLPIVGLWCCYLAFTSSTSLLPSYAPTAPVFPELYPLFPMTTVSLFRYIEHRAQTIATAHPSRIYTLSIPSPYSGRVVSTRPRHDTTTLSSVCHSLVVCTSVTPTQSLFRFVV</sequence>